<organism evidence="8 9">
    <name type="scientific">Peptoclostridium litorale DSM 5388</name>
    <dbReference type="NCBI Taxonomy" id="1121324"/>
    <lineage>
        <taxon>Bacteria</taxon>
        <taxon>Bacillati</taxon>
        <taxon>Bacillota</taxon>
        <taxon>Clostridia</taxon>
        <taxon>Peptostreptococcales</taxon>
        <taxon>Peptoclostridiaceae</taxon>
        <taxon>Peptoclostridium</taxon>
    </lineage>
</organism>
<comment type="domain">
    <text evidence="6">Has an N-terminal Jag-N domain and 2 RNA-binding domains (KH and R3H).</text>
</comment>
<evidence type="ECO:0000256" key="3">
    <source>
        <dbReference type="ARBA" id="ARBA00022960"/>
    </source>
</evidence>
<dbReference type="Gene3D" id="3.30.1370.50">
    <property type="entry name" value="R3H-like domain"/>
    <property type="match status" value="1"/>
</dbReference>
<dbReference type="CDD" id="cd02414">
    <property type="entry name" value="KH-II_Jag"/>
    <property type="match status" value="1"/>
</dbReference>
<keyword evidence="2 6" id="KW-0694">RNA-binding</keyword>
<dbReference type="SUPFAM" id="SSF82708">
    <property type="entry name" value="R3H domain"/>
    <property type="match status" value="1"/>
</dbReference>
<sequence length="208" mass="23553">MRFVESTGKTIEEALGKALEELKATLEEVEYEVLEEPTKGFLGLIGGKAGRIKVTLKDRSGDIARGFINEILNCMDVDLTPNIEKDGSVLNIRLDGDGNQMGHMIGRRGETLDALQFLTNLVVNKNSKEHVKVLMDVGDYREKREESLIRFSKKMARAAVKRKRPIKLEPMNPYERRIIHAALQSDPYVRTYSEGDEPNRRVVIAIKK</sequence>
<evidence type="ECO:0000256" key="2">
    <source>
        <dbReference type="ARBA" id="ARBA00022884"/>
    </source>
</evidence>
<name>A0A069RQC5_PEPLI</name>
<dbReference type="SMART" id="SM00393">
    <property type="entry name" value="R3H"/>
    <property type="match status" value="1"/>
</dbReference>
<dbReference type="InterPro" id="IPR015946">
    <property type="entry name" value="KH_dom-like_a/b"/>
</dbReference>
<comment type="subcellular location">
    <subcellularLocation>
        <location evidence="6">Cytoplasm</location>
    </subcellularLocation>
</comment>
<feature type="region of interest" description="Jag_N domain" evidence="6">
    <location>
        <begin position="5"/>
        <end position="55"/>
    </location>
</feature>
<dbReference type="Pfam" id="PF01424">
    <property type="entry name" value="R3H"/>
    <property type="match status" value="1"/>
</dbReference>
<comment type="caution">
    <text evidence="8">The sequence shown here is derived from an EMBL/GenBank/DDBJ whole genome shotgun (WGS) entry which is preliminary data.</text>
</comment>
<dbReference type="Gene3D" id="3.30.30.80">
    <property type="entry name" value="probable RNA-binding protein from clostridium symbiosum atcc 14940"/>
    <property type="match status" value="1"/>
</dbReference>
<dbReference type="GO" id="GO:0008360">
    <property type="term" value="P:regulation of cell shape"/>
    <property type="evidence" value="ECO:0007669"/>
    <property type="project" value="UniProtKB-KW"/>
</dbReference>
<dbReference type="GO" id="GO:0005737">
    <property type="term" value="C:cytoplasm"/>
    <property type="evidence" value="ECO:0007669"/>
    <property type="project" value="UniProtKB-SubCell"/>
</dbReference>
<dbReference type="InterPro" id="IPR039247">
    <property type="entry name" value="KhpB"/>
</dbReference>
<dbReference type="InterPro" id="IPR038247">
    <property type="entry name" value="Jag_N_dom_sf"/>
</dbReference>
<dbReference type="PANTHER" id="PTHR35800">
    <property type="entry name" value="PROTEIN JAG"/>
    <property type="match status" value="1"/>
</dbReference>
<keyword evidence="4 6" id="KW-0143">Chaperone</keyword>
<dbReference type="InterPro" id="IPR038008">
    <property type="entry name" value="Jag_KH"/>
</dbReference>
<dbReference type="PROSITE" id="PS51061">
    <property type="entry name" value="R3H"/>
    <property type="match status" value="1"/>
</dbReference>
<dbReference type="AlphaFoldDB" id="A0A069RQC5"/>
<dbReference type="eggNOG" id="COG1847">
    <property type="taxonomic scope" value="Bacteria"/>
</dbReference>
<evidence type="ECO:0000313" key="8">
    <source>
        <dbReference type="EMBL" id="KDR96377.1"/>
    </source>
</evidence>
<dbReference type="GO" id="GO:0071555">
    <property type="term" value="P:cell wall organization"/>
    <property type="evidence" value="ECO:0007669"/>
    <property type="project" value="UniProtKB-KW"/>
</dbReference>
<evidence type="ECO:0000256" key="1">
    <source>
        <dbReference type="ARBA" id="ARBA00022490"/>
    </source>
</evidence>
<protein>
    <recommendedName>
        <fullName evidence="6">RNA-binding protein KhpB</fullName>
    </recommendedName>
    <alternativeName>
        <fullName evidence="6">RNA-binding protein EloR</fullName>
    </alternativeName>
</protein>
<evidence type="ECO:0000259" key="7">
    <source>
        <dbReference type="PROSITE" id="PS51061"/>
    </source>
</evidence>
<gene>
    <name evidence="8" type="primary">jag</name>
    <name evidence="6" type="synonym">eloR</name>
    <name evidence="6" type="synonym">khpB</name>
    <name evidence="8" type="ORF">CLIT_4c02150</name>
</gene>
<evidence type="ECO:0000256" key="6">
    <source>
        <dbReference type="HAMAP-Rule" id="MF_00867"/>
    </source>
</evidence>
<dbReference type="STRING" id="1121324.CLIT_4c02150"/>
<feature type="domain" description="R3H" evidence="7">
    <location>
        <begin position="142"/>
        <end position="208"/>
    </location>
</feature>
<dbReference type="InterPro" id="IPR034079">
    <property type="entry name" value="R3H_KhpB"/>
</dbReference>
<dbReference type="EMBL" id="JJMM01000004">
    <property type="protein sequence ID" value="KDR96377.1"/>
    <property type="molecule type" value="Genomic_DNA"/>
</dbReference>
<dbReference type="SMART" id="SM01245">
    <property type="entry name" value="Jag_N"/>
    <property type="match status" value="1"/>
</dbReference>
<proteinExistence type="inferred from homology"/>
<reference evidence="8 9" key="1">
    <citation type="submission" date="2014-03" db="EMBL/GenBank/DDBJ databases">
        <title>Genome sequence of Clostridium litorale W6, DSM 5388.</title>
        <authorList>
            <person name="Poehlein A."/>
            <person name="Jagirdar A."/>
            <person name="Khonsari B."/>
            <person name="Chibani C.M."/>
            <person name="Gutierrez Gutierrez D.A."/>
            <person name="Davydova E."/>
            <person name="Alghaithi H.S."/>
            <person name="Nair K.P."/>
            <person name="Dhamotharan K."/>
            <person name="Chandran L."/>
            <person name="G W."/>
            <person name="Daniel R."/>
        </authorList>
    </citation>
    <scope>NUCLEOTIDE SEQUENCE [LARGE SCALE GENOMIC DNA]</scope>
    <source>
        <strain evidence="8 9">W6</strain>
    </source>
</reference>
<dbReference type="Pfam" id="PF14804">
    <property type="entry name" value="Jag_N"/>
    <property type="match status" value="1"/>
</dbReference>
<dbReference type="PANTHER" id="PTHR35800:SF1">
    <property type="entry name" value="RNA-BINDING PROTEIN KHPB"/>
    <property type="match status" value="1"/>
</dbReference>
<evidence type="ECO:0000256" key="5">
    <source>
        <dbReference type="ARBA" id="ARBA00023316"/>
    </source>
</evidence>
<dbReference type="NCBIfam" id="NF041568">
    <property type="entry name" value="Jag_EloR"/>
    <property type="match status" value="1"/>
</dbReference>
<accession>A0A069RQC5</accession>
<dbReference type="CDD" id="cd02644">
    <property type="entry name" value="R3H_jag"/>
    <property type="match status" value="1"/>
</dbReference>
<dbReference type="InterPro" id="IPR036867">
    <property type="entry name" value="R3H_dom_sf"/>
</dbReference>
<keyword evidence="3 6" id="KW-0133">Cell shape</keyword>
<dbReference type="GO" id="GO:0003723">
    <property type="term" value="F:RNA binding"/>
    <property type="evidence" value="ECO:0007669"/>
    <property type="project" value="UniProtKB-UniRule"/>
</dbReference>
<keyword evidence="5 6" id="KW-0961">Cell wall biogenesis/degradation</keyword>
<dbReference type="Pfam" id="PF13083">
    <property type="entry name" value="KH_KhpA-B"/>
    <property type="match status" value="1"/>
</dbReference>
<dbReference type="GO" id="GO:0009252">
    <property type="term" value="P:peptidoglycan biosynthetic process"/>
    <property type="evidence" value="ECO:0007669"/>
    <property type="project" value="UniProtKB-UniRule"/>
</dbReference>
<dbReference type="InterPro" id="IPR032782">
    <property type="entry name" value="KhpB_N"/>
</dbReference>
<dbReference type="InterPro" id="IPR001374">
    <property type="entry name" value="R3H_dom"/>
</dbReference>
<dbReference type="HAMAP" id="MF_00867">
    <property type="entry name" value="KhpB"/>
    <property type="match status" value="1"/>
</dbReference>
<dbReference type="Gene3D" id="3.30.300.20">
    <property type="match status" value="1"/>
</dbReference>
<dbReference type="Proteomes" id="UP000027946">
    <property type="component" value="Unassembled WGS sequence"/>
</dbReference>
<evidence type="ECO:0000256" key="4">
    <source>
        <dbReference type="ARBA" id="ARBA00023186"/>
    </source>
</evidence>
<keyword evidence="9" id="KW-1185">Reference proteome</keyword>
<comment type="similarity">
    <text evidence="6">Belongs to the KhpB RNA-binding protein family.</text>
</comment>
<evidence type="ECO:0000313" key="9">
    <source>
        <dbReference type="Proteomes" id="UP000027946"/>
    </source>
</evidence>
<comment type="subunit">
    <text evidence="6">Forms a complex with KhpA.</text>
</comment>
<comment type="function">
    <text evidence="6">A probable RNA chaperone. Forms a complex with KhpA which binds to cellular RNA and controls its expression. Plays a role in peptidoglycan (PG) homeostasis and cell length regulation.</text>
</comment>
<keyword evidence="1 6" id="KW-0963">Cytoplasm</keyword>
<dbReference type="OrthoDB" id="9794483at2"/>
<dbReference type="RefSeq" id="WP_038262284.1">
    <property type="nucleotide sequence ID" value="NZ_FSRH01000013.1"/>
</dbReference>